<dbReference type="Proteomes" id="UP000297258">
    <property type="component" value="Unassembled WGS sequence"/>
</dbReference>
<protein>
    <submittedName>
        <fullName evidence="2">DUF2345 domain-containing protein</fullName>
    </submittedName>
</protein>
<dbReference type="Pfam" id="PF10106">
    <property type="entry name" value="DUF2345"/>
    <property type="match status" value="1"/>
</dbReference>
<evidence type="ECO:0000313" key="3">
    <source>
        <dbReference type="Proteomes" id="UP000297258"/>
    </source>
</evidence>
<sequence>MVLRSAKGVSVFANDGGIKNIAAKGPVQIDAQDGAIELLAKKVLEIISTTDWINIKARQGVRIYGGGSELQVSAEGIFGYTTGNSHIYAADHQTFKQQSRTTQFADELPHHNICIPCMLAAARMRSPMVEAE</sequence>
<accession>A0A4Y9T1X6</accession>
<comment type="caution">
    <text evidence="2">The sequence shown here is derived from an EMBL/GenBank/DDBJ whole genome shotgun (WGS) entry which is preliminary data.</text>
</comment>
<proteinExistence type="predicted"/>
<dbReference type="AlphaFoldDB" id="A0A4Y9T1X6"/>
<organism evidence="2 3">
    <name type="scientific">Massilia horti</name>
    <dbReference type="NCBI Taxonomy" id="2562153"/>
    <lineage>
        <taxon>Bacteria</taxon>
        <taxon>Pseudomonadati</taxon>
        <taxon>Pseudomonadota</taxon>
        <taxon>Betaproteobacteria</taxon>
        <taxon>Burkholderiales</taxon>
        <taxon>Oxalobacteraceae</taxon>
        <taxon>Telluria group</taxon>
        <taxon>Massilia</taxon>
    </lineage>
</organism>
<name>A0A4Y9T1X6_9BURK</name>
<evidence type="ECO:0000313" key="2">
    <source>
        <dbReference type="EMBL" id="TFW33608.1"/>
    </source>
</evidence>
<dbReference type="InterPro" id="IPR018769">
    <property type="entry name" value="VgrG2_DUF2345"/>
</dbReference>
<dbReference type="OrthoDB" id="8590234at2"/>
<evidence type="ECO:0000259" key="1">
    <source>
        <dbReference type="Pfam" id="PF10106"/>
    </source>
</evidence>
<gene>
    <name evidence="2" type="ORF">E4O92_06335</name>
</gene>
<feature type="domain" description="DUF2345" evidence="1">
    <location>
        <begin position="2"/>
        <end position="94"/>
    </location>
</feature>
<dbReference type="EMBL" id="SPUM01000038">
    <property type="protein sequence ID" value="TFW33608.1"/>
    <property type="molecule type" value="Genomic_DNA"/>
</dbReference>
<keyword evidence="3" id="KW-1185">Reference proteome</keyword>
<reference evidence="2 3" key="1">
    <citation type="submission" date="2019-03" db="EMBL/GenBank/DDBJ databases">
        <title>Draft genome of Massilia hortus sp. nov., a novel bacterial species of the Oxalobacteraceae family.</title>
        <authorList>
            <person name="Peta V."/>
            <person name="Raths R."/>
            <person name="Bucking H."/>
        </authorList>
    </citation>
    <scope>NUCLEOTIDE SEQUENCE [LARGE SCALE GENOMIC DNA]</scope>
    <source>
        <strain evidence="2 3">ONC3</strain>
    </source>
</reference>